<gene>
    <name evidence="3" type="ORF">UR21_C0011G0002</name>
</gene>
<dbReference type="AlphaFoldDB" id="A0A0F9YXY0"/>
<dbReference type="Pfam" id="PF09587">
    <property type="entry name" value="PGA_cap"/>
    <property type="match status" value="1"/>
</dbReference>
<dbReference type="PANTHER" id="PTHR33393">
    <property type="entry name" value="POLYGLUTAMINE SYNTHESIS ACCESSORY PROTEIN RV0574C-RELATED"/>
    <property type="match status" value="1"/>
</dbReference>
<proteinExistence type="inferred from homology"/>
<evidence type="ECO:0000256" key="1">
    <source>
        <dbReference type="ARBA" id="ARBA00005662"/>
    </source>
</evidence>
<evidence type="ECO:0000313" key="4">
    <source>
        <dbReference type="Proteomes" id="UP000034803"/>
    </source>
</evidence>
<dbReference type="SUPFAM" id="SSF56300">
    <property type="entry name" value="Metallo-dependent phosphatases"/>
    <property type="match status" value="1"/>
</dbReference>
<reference evidence="3 4" key="1">
    <citation type="journal article" date="2015" name="Nature">
        <title>rRNA introns, odd ribosomes, and small enigmatic genomes across a large radiation of phyla.</title>
        <authorList>
            <person name="Brown C.T."/>
            <person name="Hug L.A."/>
            <person name="Thomas B.C."/>
            <person name="Sharon I."/>
            <person name="Castelle C.J."/>
            <person name="Singh A."/>
            <person name="Wilkins M.J."/>
            <person name="Williams K.H."/>
            <person name="Banfield J.F."/>
        </authorList>
    </citation>
    <scope>NUCLEOTIDE SEQUENCE [LARGE SCALE GENOMIC DNA]</scope>
</reference>
<dbReference type="PANTHER" id="PTHR33393:SF12">
    <property type="entry name" value="CAPSULE BIOSYNTHESIS PROTEIN CAPA"/>
    <property type="match status" value="1"/>
</dbReference>
<dbReference type="InterPro" id="IPR029052">
    <property type="entry name" value="Metallo-depent_PP-like"/>
</dbReference>
<protein>
    <recommendedName>
        <fullName evidence="2">Capsule synthesis protein CapA domain-containing protein</fullName>
    </recommendedName>
</protein>
<evidence type="ECO:0000259" key="2">
    <source>
        <dbReference type="SMART" id="SM00854"/>
    </source>
</evidence>
<accession>A0A0F9YXY0</accession>
<comment type="caution">
    <text evidence="3">The sequence shown here is derived from an EMBL/GenBank/DDBJ whole genome shotgun (WGS) entry which is preliminary data.</text>
</comment>
<dbReference type="Proteomes" id="UP000034803">
    <property type="component" value="Unassembled WGS sequence"/>
</dbReference>
<dbReference type="InterPro" id="IPR052169">
    <property type="entry name" value="CW_Biosynth-Accessory"/>
</dbReference>
<dbReference type="EMBL" id="LBOI01000011">
    <property type="protein sequence ID" value="KKP31321.1"/>
    <property type="molecule type" value="Genomic_DNA"/>
</dbReference>
<dbReference type="SMART" id="SM00854">
    <property type="entry name" value="PGA_cap"/>
    <property type="match status" value="1"/>
</dbReference>
<feature type="domain" description="Capsule synthesis protein CapA" evidence="2">
    <location>
        <begin position="16"/>
        <end position="244"/>
    </location>
</feature>
<comment type="similarity">
    <text evidence="1">Belongs to the CapA family.</text>
</comment>
<name>A0A0F9YXY0_9BACT</name>
<dbReference type="CDD" id="cd07381">
    <property type="entry name" value="MPP_CapA"/>
    <property type="match status" value="1"/>
</dbReference>
<sequence length="386" mass="44142">MKNKEPFFSRIKTSNKILFCGDICLNDDDYNISKSTIDLFKQADFRIANLEAPILVKEKTKHPLPKAGSNLFQTPESIDKLCKILNINYFGGANNHISDYGLDGVESTQKFLIKKNIIFFGAGRNKDESKKYVNLTDKIVVLAVAEDEFGVSSDTQFGYYSIYNTEITETVKMLCKLGKIVIIYGHGGGEEIPLPSSYLRNRYRELIDFGAKVVVSHHPHIPQGYEKYKNGLIYYSLGNFIHSSYKKSYGNILVLEIGRNNILSGNLYAVHTNYQDLNVSKLNLLEKKYLKNINNVLEDSNKYNSILNILSVDMFNSYYKGYFSQMNFKVNNSNLLLLSVLIRNRSHREFILNAISVLTNKIGNKNNIIDNLKYRQFKSFIKSKLS</sequence>
<evidence type="ECO:0000313" key="3">
    <source>
        <dbReference type="EMBL" id="KKP31321.1"/>
    </source>
</evidence>
<dbReference type="InterPro" id="IPR019079">
    <property type="entry name" value="Capsule_synth_CapA"/>
</dbReference>
<organism evidence="3 4">
    <name type="scientific">Candidatus Woesebacteria bacterium GW2011_GWC2_31_9</name>
    <dbReference type="NCBI Taxonomy" id="1618586"/>
    <lineage>
        <taxon>Bacteria</taxon>
        <taxon>Candidatus Woeseibacteriota</taxon>
    </lineage>
</organism>